<dbReference type="Pfam" id="PF16543">
    <property type="entry name" value="DFRP_C"/>
    <property type="match status" value="1"/>
</dbReference>
<dbReference type="GO" id="GO:0005272">
    <property type="term" value="F:sodium channel activity"/>
    <property type="evidence" value="ECO:0007669"/>
    <property type="project" value="UniProtKB-KW"/>
</dbReference>
<dbReference type="InterPro" id="IPR032378">
    <property type="entry name" value="ZC3H15/TMA46_C"/>
</dbReference>
<sequence length="455" mass="52950">MPSRKIHLRKAAKWKMKNLSKRCKKRAKISRGSIVWKSLKGIIFIFCLALFLYQATTFFLIYNEYPTTIKIEFTYPEEFEFPAVTFCSSFPIKRSKFCSEYPDLCETPENITEICEIDPSFCKGDPSNIAIPKRTNDSVLEVLDAIREVYLNDSEYQQDSISSYDLNIQKSESLDFFYPPTVYFSIHSPFVPVNPLSEGRELQLGHKYSIIIRMMCEELCFHDLFEPYKNMTPAFKMLEYPLELCLDWDCKTSPEDTEVLERCRRDCKGSCRNLKYVITVHESAVVSPKTGDLFSFIGGLMGCWLGVSIWAFAGIAENVFRRAIQWMEHIKRYFKEDLPAKHAVFSTNGNKELNIKITSKEVMTRFEGVRVTVESFMTWKAKFDQEMAELKKLQAKEEVASKKLTGRELFEKDKTLVDSDLKFLQDEGEVKVDESLFQELDDLELQEDEEDLLHK</sequence>
<dbReference type="Proteomes" id="UP000807504">
    <property type="component" value="Unassembled WGS sequence"/>
</dbReference>
<evidence type="ECO:0000256" key="6">
    <source>
        <dbReference type="ARBA" id="ARBA00022989"/>
    </source>
</evidence>
<evidence type="ECO:0000313" key="15">
    <source>
        <dbReference type="EMBL" id="KAF8778244.1"/>
    </source>
</evidence>
<evidence type="ECO:0000256" key="9">
    <source>
        <dbReference type="ARBA" id="ARBA00023136"/>
    </source>
</evidence>
<keyword evidence="4 12" id="KW-0894">Sodium channel</keyword>
<dbReference type="InterPro" id="IPR040213">
    <property type="entry name" value="GIR2-like"/>
</dbReference>
<keyword evidence="16" id="KW-1185">Reference proteome</keyword>
<comment type="subcellular location">
    <subcellularLocation>
        <location evidence="1">Membrane</location>
        <topology evidence="1">Multi-pass membrane protein</topology>
    </subcellularLocation>
</comment>
<keyword evidence="7" id="KW-0915">Sodium</keyword>
<evidence type="ECO:0000256" key="12">
    <source>
        <dbReference type="RuleBase" id="RU000679"/>
    </source>
</evidence>
<evidence type="ECO:0000256" key="7">
    <source>
        <dbReference type="ARBA" id="ARBA00023053"/>
    </source>
</evidence>
<keyword evidence="11 12" id="KW-0407">Ion channel</keyword>
<keyword evidence="3 12" id="KW-0813">Transport</keyword>
<evidence type="ECO:0000256" key="10">
    <source>
        <dbReference type="ARBA" id="ARBA00023201"/>
    </source>
</evidence>
<dbReference type="PANTHER" id="PTHR12292">
    <property type="entry name" value="RWD DOMAIN-CONTAINING PROTEIN"/>
    <property type="match status" value="1"/>
</dbReference>
<dbReference type="EMBL" id="JABXBU010002072">
    <property type="protein sequence ID" value="KAF8778244.1"/>
    <property type="molecule type" value="Genomic_DNA"/>
</dbReference>
<evidence type="ECO:0000256" key="3">
    <source>
        <dbReference type="ARBA" id="ARBA00022448"/>
    </source>
</evidence>
<keyword evidence="8 12" id="KW-0406">Ion transport</keyword>
<feature type="domain" description="ZC3H15/TMA46 family C-terminal" evidence="14">
    <location>
        <begin position="368"/>
        <end position="436"/>
    </location>
</feature>
<gene>
    <name evidence="15" type="ORF">HNY73_014985</name>
</gene>
<evidence type="ECO:0000256" key="5">
    <source>
        <dbReference type="ARBA" id="ARBA00022692"/>
    </source>
</evidence>
<evidence type="ECO:0000256" key="8">
    <source>
        <dbReference type="ARBA" id="ARBA00023065"/>
    </source>
</evidence>
<feature type="transmembrane region" description="Helical" evidence="13">
    <location>
        <begin position="293"/>
        <end position="316"/>
    </location>
</feature>
<evidence type="ECO:0000256" key="2">
    <source>
        <dbReference type="ARBA" id="ARBA00007193"/>
    </source>
</evidence>
<keyword evidence="10 12" id="KW-0739">Sodium transport</keyword>
<accession>A0A8T0ESL3</accession>
<evidence type="ECO:0000256" key="13">
    <source>
        <dbReference type="SAM" id="Phobius"/>
    </source>
</evidence>
<protein>
    <submittedName>
        <fullName evidence="15">RWD domain-containing protein 1</fullName>
    </submittedName>
</protein>
<evidence type="ECO:0000313" key="16">
    <source>
        <dbReference type="Proteomes" id="UP000807504"/>
    </source>
</evidence>
<keyword evidence="6 13" id="KW-1133">Transmembrane helix</keyword>
<dbReference type="Pfam" id="PF00858">
    <property type="entry name" value="ASC"/>
    <property type="match status" value="1"/>
</dbReference>
<comment type="caution">
    <text evidence="15">The sequence shown here is derived from an EMBL/GenBank/DDBJ whole genome shotgun (WGS) entry which is preliminary data.</text>
</comment>
<comment type="similarity">
    <text evidence="2 12">Belongs to the amiloride-sensitive sodium channel (TC 1.A.6) family.</text>
</comment>
<reference evidence="15" key="2">
    <citation type="submission" date="2020-06" db="EMBL/GenBank/DDBJ databases">
        <authorList>
            <person name="Sheffer M."/>
        </authorList>
    </citation>
    <scope>NUCLEOTIDE SEQUENCE</scope>
</reference>
<proteinExistence type="inferred from homology"/>
<dbReference type="InterPro" id="IPR001873">
    <property type="entry name" value="ENaC"/>
</dbReference>
<evidence type="ECO:0000256" key="1">
    <source>
        <dbReference type="ARBA" id="ARBA00004141"/>
    </source>
</evidence>
<dbReference type="GO" id="GO:0016020">
    <property type="term" value="C:membrane"/>
    <property type="evidence" value="ECO:0007669"/>
    <property type="project" value="UniProtKB-SubCell"/>
</dbReference>
<organism evidence="15 16">
    <name type="scientific">Argiope bruennichi</name>
    <name type="common">Wasp spider</name>
    <name type="synonym">Aranea bruennichi</name>
    <dbReference type="NCBI Taxonomy" id="94029"/>
    <lineage>
        <taxon>Eukaryota</taxon>
        <taxon>Metazoa</taxon>
        <taxon>Ecdysozoa</taxon>
        <taxon>Arthropoda</taxon>
        <taxon>Chelicerata</taxon>
        <taxon>Arachnida</taxon>
        <taxon>Araneae</taxon>
        <taxon>Araneomorphae</taxon>
        <taxon>Entelegynae</taxon>
        <taxon>Araneoidea</taxon>
        <taxon>Araneidae</taxon>
        <taxon>Argiope</taxon>
    </lineage>
</organism>
<evidence type="ECO:0000256" key="11">
    <source>
        <dbReference type="ARBA" id="ARBA00023303"/>
    </source>
</evidence>
<keyword evidence="5 12" id="KW-0812">Transmembrane</keyword>
<evidence type="ECO:0000256" key="4">
    <source>
        <dbReference type="ARBA" id="ARBA00022461"/>
    </source>
</evidence>
<keyword evidence="9 13" id="KW-0472">Membrane</keyword>
<evidence type="ECO:0000259" key="14">
    <source>
        <dbReference type="Pfam" id="PF16543"/>
    </source>
</evidence>
<reference evidence="15" key="1">
    <citation type="journal article" date="2020" name="bioRxiv">
        <title>Chromosome-level reference genome of the European wasp spider Argiope bruennichi: a resource for studies on range expansion and evolutionary adaptation.</title>
        <authorList>
            <person name="Sheffer M.M."/>
            <person name="Hoppe A."/>
            <person name="Krehenwinkel H."/>
            <person name="Uhl G."/>
            <person name="Kuss A.W."/>
            <person name="Jensen L."/>
            <person name="Jensen C."/>
            <person name="Gillespie R.G."/>
            <person name="Hoff K.J."/>
            <person name="Prost S."/>
        </authorList>
    </citation>
    <scope>NUCLEOTIDE SEQUENCE</scope>
</reference>
<name>A0A8T0ESL3_ARGBR</name>
<dbReference type="AlphaFoldDB" id="A0A8T0ESL3"/>